<reference evidence="1" key="1">
    <citation type="submission" date="2014-09" db="EMBL/GenBank/DDBJ databases">
        <authorList>
            <person name="Magalhaes I.L.F."/>
            <person name="Oliveira U."/>
            <person name="Santos F.R."/>
            <person name="Vidigal T.H.D.A."/>
            <person name="Brescovit A.D."/>
            <person name="Santos A.J."/>
        </authorList>
    </citation>
    <scope>NUCLEOTIDE SEQUENCE</scope>
    <source>
        <tissue evidence="1">Shoot tissue taken approximately 20 cm above the soil surface</tissue>
    </source>
</reference>
<proteinExistence type="predicted"/>
<reference evidence="1" key="2">
    <citation type="journal article" date="2015" name="Data Brief">
        <title>Shoot transcriptome of the giant reed, Arundo donax.</title>
        <authorList>
            <person name="Barrero R.A."/>
            <person name="Guerrero F.D."/>
            <person name="Moolhuijzen P."/>
            <person name="Goolsby J.A."/>
            <person name="Tidwell J."/>
            <person name="Bellgard S.E."/>
            <person name="Bellgard M.I."/>
        </authorList>
    </citation>
    <scope>NUCLEOTIDE SEQUENCE</scope>
    <source>
        <tissue evidence="1">Shoot tissue taken approximately 20 cm above the soil surface</tissue>
    </source>
</reference>
<name>A0A0A9H8L2_ARUDO</name>
<sequence length="11" mass="1245">MLTPIVHLPSH</sequence>
<dbReference type="EMBL" id="GBRH01165782">
    <property type="protein sequence ID" value="JAE32114.1"/>
    <property type="molecule type" value="Transcribed_RNA"/>
</dbReference>
<accession>A0A0A9H8L2</accession>
<protein>
    <submittedName>
        <fullName evidence="1">Uncharacterized protein</fullName>
    </submittedName>
</protein>
<organism evidence="1">
    <name type="scientific">Arundo donax</name>
    <name type="common">Giant reed</name>
    <name type="synonym">Donax arundinaceus</name>
    <dbReference type="NCBI Taxonomy" id="35708"/>
    <lineage>
        <taxon>Eukaryota</taxon>
        <taxon>Viridiplantae</taxon>
        <taxon>Streptophyta</taxon>
        <taxon>Embryophyta</taxon>
        <taxon>Tracheophyta</taxon>
        <taxon>Spermatophyta</taxon>
        <taxon>Magnoliopsida</taxon>
        <taxon>Liliopsida</taxon>
        <taxon>Poales</taxon>
        <taxon>Poaceae</taxon>
        <taxon>PACMAD clade</taxon>
        <taxon>Arundinoideae</taxon>
        <taxon>Arundineae</taxon>
        <taxon>Arundo</taxon>
    </lineage>
</organism>
<evidence type="ECO:0000313" key="1">
    <source>
        <dbReference type="EMBL" id="JAE32114.1"/>
    </source>
</evidence>